<evidence type="ECO:0000256" key="2">
    <source>
        <dbReference type="ARBA" id="ARBA00022603"/>
    </source>
</evidence>
<dbReference type="SMART" id="SM00967">
    <property type="entry name" value="SpoU_sub_bind"/>
    <property type="match status" value="1"/>
</dbReference>
<dbReference type="InterPro" id="IPR029026">
    <property type="entry name" value="tRNA_m1G_MTases_N"/>
</dbReference>
<dbReference type="Proteomes" id="UP000199662">
    <property type="component" value="Unassembled WGS sequence"/>
</dbReference>
<reference evidence="5 6" key="1">
    <citation type="submission" date="2016-10" db="EMBL/GenBank/DDBJ databases">
        <authorList>
            <person name="de Groot N.N."/>
        </authorList>
    </citation>
    <scope>NUCLEOTIDE SEQUENCE [LARGE SCALE GENOMIC DNA]</scope>
    <source>
        <strain evidence="5 6">DSM 2179</strain>
    </source>
</reference>
<dbReference type="InterPro" id="IPR013123">
    <property type="entry name" value="SpoU_subst-bd"/>
</dbReference>
<dbReference type="SUPFAM" id="SSF55315">
    <property type="entry name" value="L30e-like"/>
    <property type="match status" value="1"/>
</dbReference>
<protein>
    <submittedName>
        <fullName evidence="5">RNA methyltransferase, TrmH family</fullName>
    </submittedName>
</protein>
<dbReference type="InterPro" id="IPR029028">
    <property type="entry name" value="Alpha/beta_knot_MTases"/>
</dbReference>
<proteinExistence type="inferred from homology"/>
<feature type="domain" description="RNA 2-O ribose methyltransferase substrate binding" evidence="4">
    <location>
        <begin position="32"/>
        <end position="108"/>
    </location>
</feature>
<keyword evidence="2 5" id="KW-0489">Methyltransferase</keyword>
<dbReference type="PANTHER" id="PTHR43191">
    <property type="entry name" value="RRNA METHYLTRANSFERASE 3"/>
    <property type="match status" value="1"/>
</dbReference>
<dbReference type="EMBL" id="FNZK01000005">
    <property type="protein sequence ID" value="SEJ30868.1"/>
    <property type="molecule type" value="Genomic_DNA"/>
</dbReference>
<dbReference type="Pfam" id="PF22435">
    <property type="entry name" value="MRM3-like_sub_bind"/>
    <property type="match status" value="1"/>
</dbReference>
<keyword evidence="3 5" id="KW-0808">Transferase</keyword>
<dbReference type="STRING" id="84035.SAMN05660742_105234"/>
<accession>A0A1H6XP68</accession>
<dbReference type="InterPro" id="IPR051259">
    <property type="entry name" value="rRNA_Methyltransferase"/>
</dbReference>
<organism evidence="5 6">
    <name type="scientific">Propionispira arboris</name>
    <dbReference type="NCBI Taxonomy" id="84035"/>
    <lineage>
        <taxon>Bacteria</taxon>
        <taxon>Bacillati</taxon>
        <taxon>Bacillota</taxon>
        <taxon>Negativicutes</taxon>
        <taxon>Selenomonadales</taxon>
        <taxon>Selenomonadaceae</taxon>
        <taxon>Propionispira</taxon>
    </lineage>
</organism>
<dbReference type="GO" id="GO:0006396">
    <property type="term" value="P:RNA processing"/>
    <property type="evidence" value="ECO:0007669"/>
    <property type="project" value="InterPro"/>
</dbReference>
<evidence type="ECO:0000256" key="3">
    <source>
        <dbReference type="ARBA" id="ARBA00022679"/>
    </source>
</evidence>
<dbReference type="InterPro" id="IPR029064">
    <property type="entry name" value="Ribosomal_eL30-like_sf"/>
</dbReference>
<evidence type="ECO:0000313" key="5">
    <source>
        <dbReference type="EMBL" id="SEJ30868.1"/>
    </source>
</evidence>
<sequence length="269" mass="29866">MIEIITSPANKKVKLAASLKQKKHRDETNLFIAEGIRLIEEAVKSNWQIEFCICTDEVLHNSRVTTIFQILEQKKCDVYQVSKAIYDKISDTKEPQGILLVLQKQQTQLATLEVADNPLFIVLDELQDPGNVGTIIRTADAVGCQGVIIMKESVDLFAAKTVRATMGSLFHVPIITEVSADTLLTFTDQHKIVLQVTALDHEAKEYFDSDFRDATAIVFGNEGNGVSHSLLDAAKQKIFIPMLGQSESLNVATAAAVILYESFRQRRSS</sequence>
<dbReference type="AlphaFoldDB" id="A0A1H6XP68"/>
<dbReference type="Pfam" id="PF00588">
    <property type="entry name" value="SpoU_methylase"/>
    <property type="match status" value="1"/>
</dbReference>
<keyword evidence="6" id="KW-1185">Reference proteome</keyword>
<dbReference type="InterPro" id="IPR001537">
    <property type="entry name" value="SpoU_MeTrfase"/>
</dbReference>
<dbReference type="RefSeq" id="WP_091830497.1">
    <property type="nucleotide sequence ID" value="NZ_FNZK01000005.1"/>
</dbReference>
<dbReference type="Gene3D" id="3.30.1330.30">
    <property type="match status" value="1"/>
</dbReference>
<evidence type="ECO:0000313" key="6">
    <source>
        <dbReference type="Proteomes" id="UP000199662"/>
    </source>
</evidence>
<dbReference type="PANTHER" id="PTHR43191:SF2">
    <property type="entry name" value="RRNA METHYLTRANSFERASE 3, MITOCHONDRIAL"/>
    <property type="match status" value="1"/>
</dbReference>
<name>A0A1H6XP68_9FIRM</name>
<dbReference type="GO" id="GO:0003723">
    <property type="term" value="F:RNA binding"/>
    <property type="evidence" value="ECO:0007669"/>
    <property type="project" value="InterPro"/>
</dbReference>
<comment type="similarity">
    <text evidence="1">Belongs to the class IV-like SAM-binding methyltransferase superfamily. RNA methyltransferase TrmH family.</text>
</comment>
<evidence type="ECO:0000256" key="1">
    <source>
        <dbReference type="ARBA" id="ARBA00007228"/>
    </source>
</evidence>
<dbReference type="GO" id="GO:0005737">
    <property type="term" value="C:cytoplasm"/>
    <property type="evidence" value="ECO:0007669"/>
    <property type="project" value="UniProtKB-ARBA"/>
</dbReference>
<evidence type="ECO:0000259" key="4">
    <source>
        <dbReference type="SMART" id="SM00967"/>
    </source>
</evidence>
<dbReference type="InterPro" id="IPR053888">
    <property type="entry name" value="MRM3-like_sub_bind"/>
</dbReference>
<dbReference type="CDD" id="cd18095">
    <property type="entry name" value="SpoU-like_rRNA-MTase"/>
    <property type="match status" value="1"/>
</dbReference>
<dbReference type="SUPFAM" id="SSF75217">
    <property type="entry name" value="alpha/beta knot"/>
    <property type="match status" value="1"/>
</dbReference>
<gene>
    <name evidence="5" type="ORF">SAMN05660742_105234</name>
</gene>
<dbReference type="GO" id="GO:0032259">
    <property type="term" value="P:methylation"/>
    <property type="evidence" value="ECO:0007669"/>
    <property type="project" value="UniProtKB-KW"/>
</dbReference>
<dbReference type="GO" id="GO:0008173">
    <property type="term" value="F:RNA methyltransferase activity"/>
    <property type="evidence" value="ECO:0007669"/>
    <property type="project" value="InterPro"/>
</dbReference>
<dbReference type="Gene3D" id="3.40.1280.10">
    <property type="match status" value="1"/>
</dbReference>